<protein>
    <recommendedName>
        <fullName evidence="4">CCDC81-like prokaryotic HU domain-containing protein</fullName>
    </recommendedName>
</protein>
<evidence type="ECO:0000313" key="2">
    <source>
        <dbReference type="EMBL" id="KIC94325.1"/>
    </source>
</evidence>
<feature type="compositionally biased region" description="Polar residues" evidence="1">
    <location>
        <begin position="190"/>
        <end position="203"/>
    </location>
</feature>
<feature type="region of interest" description="Disordered" evidence="1">
    <location>
        <begin position="187"/>
        <end position="206"/>
    </location>
</feature>
<dbReference type="RefSeq" id="WP_039140083.1">
    <property type="nucleotide sequence ID" value="NZ_JSVC01000013.1"/>
</dbReference>
<evidence type="ECO:0000256" key="1">
    <source>
        <dbReference type="SAM" id="MobiDB-lite"/>
    </source>
</evidence>
<keyword evidence="3" id="KW-1185">Reference proteome</keyword>
<organism evidence="2 3">
    <name type="scientific">Flavihumibacter solisilvae</name>
    <dbReference type="NCBI Taxonomy" id="1349421"/>
    <lineage>
        <taxon>Bacteria</taxon>
        <taxon>Pseudomonadati</taxon>
        <taxon>Bacteroidota</taxon>
        <taxon>Chitinophagia</taxon>
        <taxon>Chitinophagales</taxon>
        <taxon>Chitinophagaceae</taxon>
        <taxon>Flavihumibacter</taxon>
    </lineage>
</organism>
<sequence length="286" mass="31657">MKIEQLLAQFLHQNKTLSLPGIGTFTTDGVNIQFDNKSTPQVSEPLIQYIQAQTGKMTSLALSDIESFILLNRQFLNIGKPLFLYGIGTLVKSREGSLEFTPGDPQTEKLEDNPLEYRKQVLTEREPISAGSSNNSRKLVLASLVVGTLVIVVWGGWKLSQTKNDNVDSVAVATVETGQSLPLQDVAAGTDTSRQSDSLTKLSVSPDPATAGPVQWRYIILETSNKNRAIRRLNQLQEMNQKVSLITKDSVRFKVFITLPTLPGDTSKVIDSLSRFYAYRVVIDKE</sequence>
<proteinExistence type="predicted"/>
<dbReference type="Proteomes" id="UP000031408">
    <property type="component" value="Unassembled WGS sequence"/>
</dbReference>
<dbReference type="AlphaFoldDB" id="A0A0C1IJF4"/>
<name>A0A0C1IJF4_9BACT</name>
<dbReference type="EMBL" id="JSVC01000013">
    <property type="protein sequence ID" value="KIC94325.1"/>
    <property type="molecule type" value="Genomic_DNA"/>
</dbReference>
<reference evidence="2 3" key="1">
    <citation type="submission" date="2014-11" db="EMBL/GenBank/DDBJ databases">
        <title>Genome sequence of Flavihumibacter solisilvae 3-3.</title>
        <authorList>
            <person name="Zhou G."/>
            <person name="Li M."/>
            <person name="Wang G."/>
        </authorList>
    </citation>
    <scope>NUCLEOTIDE SEQUENCE [LARGE SCALE GENOMIC DNA]</scope>
    <source>
        <strain evidence="2 3">3-3</strain>
    </source>
</reference>
<gene>
    <name evidence="2" type="ORF">OI18_11865</name>
</gene>
<accession>A0A0C1IJF4</accession>
<comment type="caution">
    <text evidence="2">The sequence shown here is derived from an EMBL/GenBank/DDBJ whole genome shotgun (WGS) entry which is preliminary data.</text>
</comment>
<dbReference type="OrthoDB" id="660546at2"/>
<evidence type="ECO:0000313" key="3">
    <source>
        <dbReference type="Proteomes" id="UP000031408"/>
    </source>
</evidence>
<evidence type="ECO:0008006" key="4">
    <source>
        <dbReference type="Google" id="ProtNLM"/>
    </source>
</evidence>